<accession>A0A1D3DR96</accession>
<feature type="compositionally biased region" description="Basic and acidic residues" evidence="1">
    <location>
        <begin position="1"/>
        <end position="18"/>
    </location>
</feature>
<evidence type="ECO:0000256" key="1">
    <source>
        <dbReference type="SAM" id="MobiDB-lite"/>
    </source>
</evidence>
<protein>
    <submittedName>
        <fullName evidence="2">Uncharacterized protein</fullName>
    </submittedName>
</protein>
<dbReference type="RefSeq" id="WP_023587035.1">
    <property type="nucleotide sequence ID" value="NZ_ASHX02000001.1"/>
</dbReference>
<proteinExistence type="predicted"/>
<dbReference type="STRING" id="1306406.J116_010510"/>
<dbReference type="EMBL" id="ASHX02000001">
    <property type="protein sequence ID" value="OEJ94850.1"/>
    <property type="molecule type" value="Genomic_DNA"/>
</dbReference>
<name>A0A1D3DR96_9ACTN</name>
<evidence type="ECO:0000313" key="3">
    <source>
        <dbReference type="Proteomes" id="UP000095329"/>
    </source>
</evidence>
<dbReference type="Proteomes" id="UP000095329">
    <property type="component" value="Unassembled WGS sequence"/>
</dbReference>
<comment type="caution">
    <text evidence="2">The sequence shown here is derived from an EMBL/GenBank/DDBJ whole genome shotgun (WGS) entry which is preliminary data.</text>
</comment>
<sequence>MAWDEWERLKSAATEHRTAATPPAPRPPDTHAGTGSERLRSQKRAWSGAGQAVKRLRTDITRAMVRLESGQTGLTPLQGCRSGVAQQELHASWTRYLGDVRSRCGELGALLEQAGRDLSMTDAALRDELGRIQVRYADTAAPGGRAKAG</sequence>
<dbReference type="AlphaFoldDB" id="A0A1D3DR96"/>
<reference evidence="2 3" key="1">
    <citation type="journal article" date="2013" name="Genome Announc.">
        <title>Genome Sequence of Streptomyces violaceusniger Strain SPC6, a Halotolerant Streptomycete That Exhibits Rapid Growth and Development.</title>
        <authorList>
            <person name="Chen X."/>
            <person name="Zhang B."/>
            <person name="Zhang W."/>
            <person name="Wu X."/>
            <person name="Zhang M."/>
            <person name="Chen T."/>
            <person name="Liu G."/>
            <person name="Dyson P."/>
        </authorList>
    </citation>
    <scope>NUCLEOTIDE SEQUENCE [LARGE SCALE GENOMIC DNA]</scope>
    <source>
        <strain evidence="2 3">SPC6</strain>
    </source>
</reference>
<keyword evidence="3" id="KW-1185">Reference proteome</keyword>
<organism evidence="2 3">
    <name type="scientific">Streptomyces thermolilacinus SPC6</name>
    <dbReference type="NCBI Taxonomy" id="1306406"/>
    <lineage>
        <taxon>Bacteria</taxon>
        <taxon>Bacillati</taxon>
        <taxon>Actinomycetota</taxon>
        <taxon>Actinomycetes</taxon>
        <taxon>Kitasatosporales</taxon>
        <taxon>Streptomycetaceae</taxon>
        <taxon>Streptomyces</taxon>
    </lineage>
</organism>
<gene>
    <name evidence="2" type="ORF">J116_010510</name>
</gene>
<feature type="region of interest" description="Disordered" evidence="1">
    <location>
        <begin position="1"/>
        <end position="52"/>
    </location>
</feature>
<evidence type="ECO:0000313" key="2">
    <source>
        <dbReference type="EMBL" id="OEJ94850.1"/>
    </source>
</evidence>